<sequence>MTTEFEVAKYGQVTHVSHEGIALGAEVADYVNRWMNATPEERAQWAREAENMRRQERLGLHTEELTLESLLARVERWGWSRQYVEHLVQPYCECEDGRDGWEYCQHARDLGLV</sequence>
<dbReference type="EMBL" id="BOQN01000009">
    <property type="protein sequence ID" value="GIM88872.1"/>
    <property type="molecule type" value="Genomic_DNA"/>
</dbReference>
<organism evidence="1 2">
    <name type="scientific">Paractinoplanes toevensis</name>
    <dbReference type="NCBI Taxonomy" id="571911"/>
    <lineage>
        <taxon>Bacteria</taxon>
        <taxon>Bacillati</taxon>
        <taxon>Actinomycetota</taxon>
        <taxon>Actinomycetes</taxon>
        <taxon>Micromonosporales</taxon>
        <taxon>Micromonosporaceae</taxon>
        <taxon>Paractinoplanes</taxon>
    </lineage>
</organism>
<dbReference type="AlphaFoldDB" id="A0A919T5R5"/>
<dbReference type="Proteomes" id="UP000677082">
    <property type="component" value="Unassembled WGS sequence"/>
</dbReference>
<name>A0A919T5R5_9ACTN</name>
<dbReference type="RefSeq" id="WP_213004854.1">
    <property type="nucleotide sequence ID" value="NZ_BOQN01000009.1"/>
</dbReference>
<proteinExistence type="predicted"/>
<accession>A0A919T5R5</accession>
<keyword evidence="2" id="KW-1185">Reference proteome</keyword>
<protein>
    <submittedName>
        <fullName evidence="1">Uncharacterized protein</fullName>
    </submittedName>
</protein>
<comment type="caution">
    <text evidence="1">The sequence shown here is derived from an EMBL/GenBank/DDBJ whole genome shotgun (WGS) entry which is preliminary data.</text>
</comment>
<gene>
    <name evidence="1" type="ORF">Ato02nite_006650</name>
</gene>
<reference evidence="1 2" key="1">
    <citation type="submission" date="2021-03" db="EMBL/GenBank/DDBJ databases">
        <title>Whole genome shotgun sequence of Actinoplanes toevensis NBRC 105298.</title>
        <authorList>
            <person name="Komaki H."/>
            <person name="Tamura T."/>
        </authorList>
    </citation>
    <scope>NUCLEOTIDE SEQUENCE [LARGE SCALE GENOMIC DNA]</scope>
    <source>
        <strain evidence="1 2">NBRC 105298</strain>
    </source>
</reference>
<evidence type="ECO:0000313" key="1">
    <source>
        <dbReference type="EMBL" id="GIM88872.1"/>
    </source>
</evidence>
<evidence type="ECO:0000313" key="2">
    <source>
        <dbReference type="Proteomes" id="UP000677082"/>
    </source>
</evidence>